<evidence type="ECO:0000313" key="3">
    <source>
        <dbReference type="Proteomes" id="UP001362999"/>
    </source>
</evidence>
<gene>
    <name evidence="2" type="ORF">R3P38DRAFT_3178539</name>
</gene>
<reference evidence="2 3" key="1">
    <citation type="journal article" date="2024" name="J Genomics">
        <title>Draft genome sequencing and assembly of Favolaschia claudopus CIRM-BRFM 2984 isolated from oak limbs.</title>
        <authorList>
            <person name="Navarro D."/>
            <person name="Drula E."/>
            <person name="Chaduli D."/>
            <person name="Cazenave R."/>
            <person name="Ahrendt S."/>
            <person name="Wang J."/>
            <person name="Lipzen A."/>
            <person name="Daum C."/>
            <person name="Barry K."/>
            <person name="Grigoriev I.V."/>
            <person name="Favel A."/>
            <person name="Rosso M.N."/>
            <person name="Martin F."/>
        </authorList>
    </citation>
    <scope>NUCLEOTIDE SEQUENCE [LARGE SCALE GENOMIC DNA]</scope>
    <source>
        <strain evidence="2 3">CIRM-BRFM 2984</strain>
    </source>
</reference>
<dbReference type="Proteomes" id="UP001362999">
    <property type="component" value="Unassembled WGS sequence"/>
</dbReference>
<name>A0AAW0CWT9_9AGAR</name>
<evidence type="ECO:0000313" key="2">
    <source>
        <dbReference type="EMBL" id="KAK7043576.1"/>
    </source>
</evidence>
<comment type="caution">
    <text evidence="2">The sequence shown here is derived from an EMBL/GenBank/DDBJ whole genome shotgun (WGS) entry which is preliminary data.</text>
</comment>
<dbReference type="EMBL" id="JAWWNJ010000012">
    <property type="protein sequence ID" value="KAK7043576.1"/>
    <property type="molecule type" value="Genomic_DNA"/>
</dbReference>
<organism evidence="2 3">
    <name type="scientific">Favolaschia claudopus</name>
    <dbReference type="NCBI Taxonomy" id="2862362"/>
    <lineage>
        <taxon>Eukaryota</taxon>
        <taxon>Fungi</taxon>
        <taxon>Dikarya</taxon>
        <taxon>Basidiomycota</taxon>
        <taxon>Agaricomycotina</taxon>
        <taxon>Agaricomycetes</taxon>
        <taxon>Agaricomycetidae</taxon>
        <taxon>Agaricales</taxon>
        <taxon>Marasmiineae</taxon>
        <taxon>Mycenaceae</taxon>
        <taxon>Favolaschia</taxon>
    </lineage>
</organism>
<proteinExistence type="predicted"/>
<accession>A0AAW0CWT9</accession>
<dbReference type="AlphaFoldDB" id="A0AAW0CWT9"/>
<feature type="region of interest" description="Disordered" evidence="1">
    <location>
        <begin position="226"/>
        <end position="246"/>
    </location>
</feature>
<feature type="region of interest" description="Disordered" evidence="1">
    <location>
        <begin position="132"/>
        <end position="169"/>
    </location>
</feature>
<sequence>MSGHHYPVVVYEHLGHTYCVPRLYASRNFESFKEHDQNSRKHYHVQLLDQTCSIYTLPGFYKVYVCSTIGEVCQFWRQTCEARHSRATHIICSTQNTSSIPHRFPSEDNNTAADGYEAIKHTYTRRGERTIKPETPELQRHGPVAPSELPRSVRNTTRPYNPPAVPSEPEFMYNSRTQIVVSAIEEMQAGDQLLLASTSNDIRSCIDTVFPTNPIKTEPVKTEPLTLQVPQASGTSKAKGKAKAMD</sequence>
<protein>
    <submittedName>
        <fullName evidence="2">Uncharacterized protein</fullName>
    </submittedName>
</protein>
<keyword evidence="3" id="KW-1185">Reference proteome</keyword>
<evidence type="ECO:0000256" key="1">
    <source>
        <dbReference type="SAM" id="MobiDB-lite"/>
    </source>
</evidence>